<dbReference type="PANTHER" id="PTHR45228">
    <property type="entry name" value="CYCLIC DI-GMP PHOSPHODIESTERASE TM_0186-RELATED"/>
    <property type="match status" value="1"/>
</dbReference>
<dbReference type="InterPro" id="IPR037522">
    <property type="entry name" value="HD_GYP_dom"/>
</dbReference>
<evidence type="ECO:0000313" key="3">
    <source>
        <dbReference type="Proteomes" id="UP000629025"/>
    </source>
</evidence>
<dbReference type="Pfam" id="PF13487">
    <property type="entry name" value="HD_5"/>
    <property type="match status" value="1"/>
</dbReference>
<organism evidence="2 3">
    <name type="scientific">Marinobacterium zhoushanense</name>
    <dbReference type="NCBI Taxonomy" id="1679163"/>
    <lineage>
        <taxon>Bacteria</taxon>
        <taxon>Pseudomonadati</taxon>
        <taxon>Pseudomonadota</taxon>
        <taxon>Gammaproteobacteria</taxon>
        <taxon>Oceanospirillales</taxon>
        <taxon>Oceanospirillaceae</taxon>
        <taxon>Marinobacterium</taxon>
    </lineage>
</organism>
<dbReference type="SMART" id="SM00471">
    <property type="entry name" value="HDc"/>
    <property type="match status" value="1"/>
</dbReference>
<feature type="domain" description="HD-GYP" evidence="1">
    <location>
        <begin position="155"/>
        <end position="371"/>
    </location>
</feature>
<comment type="caution">
    <text evidence="2">The sequence shown here is derived from an EMBL/GenBank/DDBJ whole genome shotgun (WGS) entry which is preliminary data.</text>
</comment>
<reference evidence="3" key="1">
    <citation type="journal article" date="2019" name="Int. J. Syst. Evol. Microbiol.">
        <title>The Global Catalogue of Microorganisms (GCM) 10K type strain sequencing project: providing services to taxonomists for standard genome sequencing and annotation.</title>
        <authorList>
            <consortium name="The Broad Institute Genomics Platform"/>
            <consortium name="The Broad Institute Genome Sequencing Center for Infectious Disease"/>
            <person name="Wu L."/>
            <person name="Ma J."/>
        </authorList>
    </citation>
    <scope>NUCLEOTIDE SEQUENCE [LARGE SCALE GENOMIC DNA]</scope>
    <source>
        <strain evidence="3">CGMCC 1.15341</strain>
    </source>
</reference>
<gene>
    <name evidence="2" type="ORF">GCM10011352_14420</name>
</gene>
<protein>
    <submittedName>
        <fullName evidence="2">Two-component system response regulator</fullName>
    </submittedName>
</protein>
<dbReference type="InterPro" id="IPR052020">
    <property type="entry name" value="Cyclic_di-GMP/3'3'-cGAMP_PDE"/>
</dbReference>
<dbReference type="Proteomes" id="UP000629025">
    <property type="component" value="Unassembled WGS sequence"/>
</dbReference>
<accession>A0ABQ1K616</accession>
<dbReference type="Gene3D" id="1.10.3210.10">
    <property type="entry name" value="Hypothetical protein af1432"/>
    <property type="match status" value="1"/>
</dbReference>
<evidence type="ECO:0000313" key="2">
    <source>
        <dbReference type="EMBL" id="GGB89519.1"/>
    </source>
</evidence>
<dbReference type="PROSITE" id="PS51832">
    <property type="entry name" value="HD_GYP"/>
    <property type="match status" value="1"/>
</dbReference>
<keyword evidence="3" id="KW-1185">Reference proteome</keyword>
<sequence length="392" mass="43466">MFVGFKVKGTGMSELIYLCVSEEMLESLSGCLCDDYSLTVIHTPAELVDRLQESDGAGSAERLFLLDAQALDHLGTDRCAGAIAVAHANSVPTIMLCESGEQKERSVALGCEDYLCRPLSLPITQSKLGTHLRMNALRQQVGDQHDAMEHILSELAVVQDAAILCLASIARVRDHSTGNHILRTQHYVKALAEHLCHHPRFAEELDRDTIELLYKTAALHDIGKVAIPDAILQKPTKLTDDEFELMKRHTIFGYQAMHTAEQLMERNVGVQAAKFLRIGQQVTLSHHERWDGTGYPQGLKGEAIPLVARLMAVADVYDAVCSRRPYKDALSHETASRTIIEGRGTHFDPDVVDAFEDLKDTFEYVSAILEDRFPSLSDLTLHSLEGLEQAIQ</sequence>
<proteinExistence type="predicted"/>
<dbReference type="CDD" id="cd00077">
    <property type="entry name" value="HDc"/>
    <property type="match status" value="1"/>
</dbReference>
<dbReference type="InterPro" id="IPR003607">
    <property type="entry name" value="HD/PDEase_dom"/>
</dbReference>
<dbReference type="EMBL" id="BMIJ01000003">
    <property type="protein sequence ID" value="GGB89519.1"/>
    <property type="molecule type" value="Genomic_DNA"/>
</dbReference>
<dbReference type="PANTHER" id="PTHR45228:SF5">
    <property type="entry name" value="CYCLIC DI-GMP PHOSPHODIESTERASE VC_1348-RELATED"/>
    <property type="match status" value="1"/>
</dbReference>
<name>A0ABQ1K616_9GAMM</name>
<evidence type="ECO:0000259" key="1">
    <source>
        <dbReference type="PROSITE" id="PS51832"/>
    </source>
</evidence>
<dbReference type="SUPFAM" id="SSF109604">
    <property type="entry name" value="HD-domain/PDEase-like"/>
    <property type="match status" value="1"/>
</dbReference>